<dbReference type="PROSITE" id="PS00934">
    <property type="entry name" value="GLYOXALASE_I_1"/>
    <property type="match status" value="1"/>
</dbReference>
<dbReference type="EMBL" id="BNAD01000003">
    <property type="protein sequence ID" value="GHE16973.1"/>
    <property type="molecule type" value="Genomic_DNA"/>
</dbReference>
<evidence type="ECO:0000256" key="1">
    <source>
        <dbReference type="ARBA" id="ARBA00022723"/>
    </source>
</evidence>
<dbReference type="Gene3D" id="3.10.180.10">
    <property type="entry name" value="2,3-Dihydroxybiphenyl 1,2-Dioxygenase, domain 1"/>
    <property type="match status" value="1"/>
</dbReference>
<name>A0ABQ3HH53_9ACTN</name>
<dbReference type="InterPro" id="IPR037523">
    <property type="entry name" value="VOC_core"/>
</dbReference>
<dbReference type="InterPro" id="IPR029068">
    <property type="entry name" value="Glyas_Bleomycin-R_OHBP_Dase"/>
</dbReference>
<accession>A0ABQ3HH53</accession>
<keyword evidence="1" id="KW-0479">Metal-binding</keyword>
<dbReference type="Pfam" id="PF00903">
    <property type="entry name" value="Glyoxalase"/>
    <property type="match status" value="1"/>
</dbReference>
<dbReference type="InterPro" id="IPR050383">
    <property type="entry name" value="GlyoxalaseI/FosfomycinResist"/>
</dbReference>
<comment type="caution">
    <text evidence="3">The sequence shown here is derived from an EMBL/GenBank/DDBJ whole genome shotgun (WGS) entry which is preliminary data.</text>
</comment>
<dbReference type="PROSITE" id="PS51819">
    <property type="entry name" value="VOC"/>
    <property type="match status" value="1"/>
</dbReference>
<organism evidence="3 4">
    <name type="scientific">Nocardioides flavus</name>
    <name type="common">ex Wang et al. 2016</name>
    <dbReference type="NCBI Taxonomy" id="2058780"/>
    <lineage>
        <taxon>Bacteria</taxon>
        <taxon>Bacillati</taxon>
        <taxon>Actinomycetota</taxon>
        <taxon>Actinomycetes</taxon>
        <taxon>Propionibacteriales</taxon>
        <taxon>Nocardioidaceae</taxon>
        <taxon>Nocardioides</taxon>
    </lineage>
</organism>
<feature type="domain" description="VOC" evidence="2">
    <location>
        <begin position="6"/>
        <end position="125"/>
    </location>
</feature>
<dbReference type="SUPFAM" id="SSF54593">
    <property type="entry name" value="Glyoxalase/Bleomycin resistance protein/Dihydroxybiphenyl dioxygenase"/>
    <property type="match status" value="1"/>
</dbReference>
<dbReference type="InterPro" id="IPR018146">
    <property type="entry name" value="Glyoxalase_1_CS"/>
</dbReference>
<dbReference type="Proteomes" id="UP000597341">
    <property type="component" value="Unassembled WGS sequence"/>
</dbReference>
<reference evidence="4" key="1">
    <citation type="journal article" date="2019" name="Int. J. Syst. Evol. Microbiol.">
        <title>The Global Catalogue of Microorganisms (GCM) 10K type strain sequencing project: providing services to taxonomists for standard genome sequencing and annotation.</title>
        <authorList>
            <consortium name="The Broad Institute Genomics Platform"/>
            <consortium name="The Broad Institute Genome Sequencing Center for Infectious Disease"/>
            <person name="Wu L."/>
            <person name="Ma J."/>
        </authorList>
    </citation>
    <scope>NUCLEOTIDE SEQUENCE [LARGE SCALE GENOMIC DNA]</scope>
    <source>
        <strain evidence="4">CGMCC 1.12791</strain>
    </source>
</reference>
<gene>
    <name evidence="3" type="ORF">GCM10011376_15830</name>
</gene>
<dbReference type="InterPro" id="IPR004360">
    <property type="entry name" value="Glyas_Fos-R_dOase_dom"/>
</dbReference>
<evidence type="ECO:0000259" key="2">
    <source>
        <dbReference type="PROSITE" id="PS51819"/>
    </source>
</evidence>
<keyword evidence="4" id="KW-1185">Reference proteome</keyword>
<protein>
    <recommendedName>
        <fullName evidence="2">VOC domain-containing protein</fullName>
    </recommendedName>
</protein>
<sequence length="166" mass="18001">MVTFSGVDHVSLTVTDLDVSERFYTALLGFVVVMDVGYGRICMHPSTGFVLALVTHPGAHGGAFSELRTGMDHLGLAAASREELEEWERRFAEHGVTHTPIRDMELGHHLNFRDPDGIALELSASNEVMRTAQRLMATGDVSASDIAAFVAEHVSPDLVPRATAET</sequence>
<evidence type="ECO:0000313" key="4">
    <source>
        <dbReference type="Proteomes" id="UP000597341"/>
    </source>
</evidence>
<evidence type="ECO:0000313" key="3">
    <source>
        <dbReference type="EMBL" id="GHE16973.1"/>
    </source>
</evidence>
<proteinExistence type="predicted"/>
<dbReference type="RefSeq" id="WP_191278849.1">
    <property type="nucleotide sequence ID" value="NZ_BNAD01000003.1"/>
</dbReference>
<dbReference type="PANTHER" id="PTHR21366:SF31">
    <property type="entry name" value="METALLOTHIOL TRANSFERASE FOSB"/>
    <property type="match status" value="1"/>
</dbReference>
<dbReference type="PANTHER" id="PTHR21366">
    <property type="entry name" value="GLYOXALASE FAMILY PROTEIN"/>
    <property type="match status" value="1"/>
</dbReference>